<sequence length="270" mass="31909">MKKDSESSLDKFQDLYRKLFIELKKFCNPRVECINGLILFLSFENRLLKSYDEIYQACKYLNENAIRKIVFDDSLEITEEQILINLADKELMLYSIISLVHQTYKVSIDFSDLKDSFEYFSHHFCLIDKEYFHGPNSVNVPSFRTIRKTFEDYYPVYESKSAVERIIRIYKVIEKENKNECKAAVYGLLLFFSWYNGLLNCYDDIYKVAFALTKCTQSHKNIEFQNDVHGDGGVDINKIFGDIHRALYGQDVTITNKIYKQEIEDERSHN</sequence>
<evidence type="ECO:0000313" key="2">
    <source>
        <dbReference type="WBParaSite" id="ES5_v2.g20658.t1"/>
    </source>
</evidence>
<dbReference type="Proteomes" id="UP000887579">
    <property type="component" value="Unplaced"/>
</dbReference>
<name>A0AC34FTB8_9BILA</name>
<dbReference type="WBParaSite" id="ES5_v2.g20658.t1">
    <property type="protein sequence ID" value="ES5_v2.g20658.t1"/>
    <property type="gene ID" value="ES5_v2.g20658"/>
</dbReference>
<proteinExistence type="predicted"/>
<reference evidence="2" key="1">
    <citation type="submission" date="2022-11" db="UniProtKB">
        <authorList>
            <consortium name="WormBaseParasite"/>
        </authorList>
    </citation>
    <scope>IDENTIFICATION</scope>
</reference>
<organism evidence="1 2">
    <name type="scientific">Panagrolaimus sp. ES5</name>
    <dbReference type="NCBI Taxonomy" id="591445"/>
    <lineage>
        <taxon>Eukaryota</taxon>
        <taxon>Metazoa</taxon>
        <taxon>Ecdysozoa</taxon>
        <taxon>Nematoda</taxon>
        <taxon>Chromadorea</taxon>
        <taxon>Rhabditida</taxon>
        <taxon>Tylenchina</taxon>
        <taxon>Panagrolaimomorpha</taxon>
        <taxon>Panagrolaimoidea</taxon>
        <taxon>Panagrolaimidae</taxon>
        <taxon>Panagrolaimus</taxon>
    </lineage>
</organism>
<evidence type="ECO:0000313" key="1">
    <source>
        <dbReference type="Proteomes" id="UP000887579"/>
    </source>
</evidence>
<accession>A0AC34FTB8</accession>
<protein>
    <submittedName>
        <fullName evidence="2">Uncharacterized protein</fullName>
    </submittedName>
</protein>